<dbReference type="Pfam" id="PF00069">
    <property type="entry name" value="Pkinase"/>
    <property type="match status" value="1"/>
</dbReference>
<dbReference type="GO" id="GO:0004672">
    <property type="term" value="F:protein kinase activity"/>
    <property type="evidence" value="ECO:0007669"/>
    <property type="project" value="InterPro"/>
</dbReference>
<evidence type="ECO:0000313" key="3">
    <source>
        <dbReference type="EMBL" id="GJN25805.1"/>
    </source>
</evidence>
<evidence type="ECO:0000313" key="4">
    <source>
        <dbReference type="Proteomes" id="UP001054889"/>
    </source>
</evidence>
<protein>
    <recommendedName>
        <fullName evidence="2">Protein kinase domain-containing protein</fullName>
    </recommendedName>
</protein>
<comment type="caution">
    <text evidence="3">The sequence shown here is derived from an EMBL/GenBank/DDBJ whole genome shotgun (WGS) entry which is preliminary data.</text>
</comment>
<sequence>MTPKITDFGLALGISSEDDDVRENHVIGTKGYIAPECFFTGAVTIKCDVYAFGATLLAIITARCPYRVSNTEHKTSYLAPYIALLCVQENPDDRPTMSDVIMMLKCENMTLRVPRPPGTFSSLASGNETSGSSTYSSAEEFMAEEEESLSYFSCRSSDVDDNDTSIVT</sequence>
<feature type="domain" description="Protein kinase" evidence="2">
    <location>
        <begin position="1"/>
        <end position="111"/>
    </location>
</feature>
<dbReference type="PANTHER" id="PTHR27006:SF606">
    <property type="entry name" value="INTERLEUKIN-1 RECEPTOR-ASSOCIATED KINASE 4"/>
    <property type="match status" value="1"/>
</dbReference>
<dbReference type="Proteomes" id="UP001054889">
    <property type="component" value="Unassembled WGS sequence"/>
</dbReference>
<gene>
    <name evidence="3" type="primary">gb13683</name>
    <name evidence="3" type="ORF">PR202_gb13683</name>
</gene>
<accession>A0AAV5ET22</accession>
<organism evidence="3 4">
    <name type="scientific">Eleusine coracana subsp. coracana</name>
    <dbReference type="NCBI Taxonomy" id="191504"/>
    <lineage>
        <taxon>Eukaryota</taxon>
        <taxon>Viridiplantae</taxon>
        <taxon>Streptophyta</taxon>
        <taxon>Embryophyta</taxon>
        <taxon>Tracheophyta</taxon>
        <taxon>Spermatophyta</taxon>
        <taxon>Magnoliopsida</taxon>
        <taxon>Liliopsida</taxon>
        <taxon>Poales</taxon>
        <taxon>Poaceae</taxon>
        <taxon>PACMAD clade</taxon>
        <taxon>Chloridoideae</taxon>
        <taxon>Cynodonteae</taxon>
        <taxon>Eleusininae</taxon>
        <taxon>Eleusine</taxon>
    </lineage>
</organism>
<dbReference type="InterPro" id="IPR011009">
    <property type="entry name" value="Kinase-like_dom_sf"/>
</dbReference>
<dbReference type="InterPro" id="IPR000719">
    <property type="entry name" value="Prot_kinase_dom"/>
</dbReference>
<evidence type="ECO:0000259" key="2">
    <source>
        <dbReference type="PROSITE" id="PS50011"/>
    </source>
</evidence>
<proteinExistence type="predicted"/>
<dbReference type="PROSITE" id="PS50011">
    <property type="entry name" value="PROTEIN_KINASE_DOM"/>
    <property type="match status" value="1"/>
</dbReference>
<feature type="region of interest" description="Disordered" evidence="1">
    <location>
        <begin position="117"/>
        <end position="139"/>
    </location>
</feature>
<dbReference type="Gene3D" id="1.10.510.10">
    <property type="entry name" value="Transferase(Phosphotransferase) domain 1"/>
    <property type="match status" value="1"/>
</dbReference>
<feature type="compositionally biased region" description="Polar residues" evidence="1">
    <location>
        <begin position="119"/>
        <end position="135"/>
    </location>
</feature>
<keyword evidence="4" id="KW-1185">Reference proteome</keyword>
<dbReference type="PANTHER" id="PTHR27006">
    <property type="entry name" value="PROMASTIGOTE SURFACE ANTIGEN PROTEIN PSA"/>
    <property type="match status" value="1"/>
</dbReference>
<dbReference type="SUPFAM" id="SSF56112">
    <property type="entry name" value="Protein kinase-like (PK-like)"/>
    <property type="match status" value="1"/>
</dbReference>
<evidence type="ECO:0000256" key="1">
    <source>
        <dbReference type="SAM" id="MobiDB-lite"/>
    </source>
</evidence>
<name>A0AAV5ET22_ELECO</name>
<dbReference type="GO" id="GO:0005524">
    <property type="term" value="F:ATP binding"/>
    <property type="evidence" value="ECO:0007669"/>
    <property type="project" value="InterPro"/>
</dbReference>
<dbReference type="AlphaFoldDB" id="A0AAV5ET22"/>
<dbReference type="EMBL" id="BQKI01000078">
    <property type="protein sequence ID" value="GJN25805.1"/>
    <property type="molecule type" value="Genomic_DNA"/>
</dbReference>
<reference evidence="3" key="1">
    <citation type="journal article" date="2018" name="DNA Res.">
        <title>Multiple hybrid de novo genome assembly of finger millet, an orphan allotetraploid crop.</title>
        <authorList>
            <person name="Hatakeyama M."/>
            <person name="Aluri S."/>
            <person name="Balachadran M.T."/>
            <person name="Sivarajan S.R."/>
            <person name="Patrignani A."/>
            <person name="Gruter S."/>
            <person name="Poveda L."/>
            <person name="Shimizu-Inatsugi R."/>
            <person name="Baeten J."/>
            <person name="Francoijs K.J."/>
            <person name="Nataraja K.N."/>
            <person name="Reddy Y.A.N."/>
            <person name="Phadnis S."/>
            <person name="Ravikumar R.L."/>
            <person name="Schlapbach R."/>
            <person name="Sreeman S.M."/>
            <person name="Shimizu K.K."/>
        </authorList>
    </citation>
    <scope>NUCLEOTIDE SEQUENCE</scope>
</reference>
<reference evidence="3" key="2">
    <citation type="submission" date="2021-12" db="EMBL/GenBank/DDBJ databases">
        <title>Resequencing data analysis of finger millet.</title>
        <authorList>
            <person name="Hatakeyama M."/>
            <person name="Aluri S."/>
            <person name="Balachadran M.T."/>
            <person name="Sivarajan S.R."/>
            <person name="Poveda L."/>
            <person name="Shimizu-Inatsugi R."/>
            <person name="Schlapbach R."/>
            <person name="Sreeman S.M."/>
            <person name="Shimizu K.K."/>
        </authorList>
    </citation>
    <scope>NUCLEOTIDE SEQUENCE</scope>
</reference>